<dbReference type="InterPro" id="IPR012677">
    <property type="entry name" value="Nucleotide-bd_a/b_plait_sf"/>
</dbReference>
<sequence>MDTCEATNVLLSKIKIMDSENASKILGYILIQGLADNDLLSLAFGSQALLQNVVVKTKTHLELSTNALSTHSETSSPSPFSPISRPSNNYNPFLQSSAQANNFIGFAKNPSPRSWPASGLTNKPIAAPISAKASPFLSYDNICAGSPLVPPFSKNGGNSSGDASSNSSDLLNEYHLGGYSPFNDELSPENEELMDPMLQFDGFNMNNADTHLERRRFSESDACIGIEDGSFGIGLKPSMSFARGFCKNGDNCKFIHGGFEGDSITEGSGGGVMGVSLKEMDDIYLQQHEEKMRIKSTQQQQRLAYNNHMNFQLRQESDTQRMGAASVMMGDGCYKFGQSRSERNDLMLMAMEEKAKSASRQIYLTFPADSTFKDEDVSNYFSTFGPVQDVRIPYQQKRMFGFVTFVHPETVKFILSGGNPHFICDSRVLVKPYKEKGKLANKRQQHIQQQLLDKGDFSPGSSPSGLDPRGLYDFPLARMLYNTQEMMLRRKLEQQVELQQKMELQGRRLINLQLPDLRGDYFHHHQQSQSAGTPISFLSHTSIDINQNLISEVKNRDTLQGRLINDKGDASATTIASSFTVGEQKLKHEVNTTCIQSKDTVNVEKEKLYSIQSKDTVNVEKEKLYPEGCNANECHGTTVEHGLPDSLFASTKSLGSPGRFSSLLVESKDSTKFPGTSSSEIST</sequence>
<dbReference type="AlphaFoldDB" id="A0A2C9VRG0"/>
<feature type="region of interest" description="Disordered" evidence="8">
    <location>
        <begin position="67"/>
        <end position="86"/>
    </location>
</feature>
<dbReference type="InterPro" id="IPR034365">
    <property type="entry name" value="AtC3H46-like_RRM"/>
</dbReference>
<evidence type="ECO:0000259" key="10">
    <source>
        <dbReference type="PROSITE" id="PS50103"/>
    </source>
</evidence>
<evidence type="ECO:0000256" key="6">
    <source>
        <dbReference type="PROSITE-ProRule" id="PRU00176"/>
    </source>
</evidence>
<dbReference type="InterPro" id="IPR056276">
    <property type="entry name" value="AtC3H46-like_PABC-like"/>
</dbReference>
<dbReference type="InterPro" id="IPR000504">
    <property type="entry name" value="RRM_dom"/>
</dbReference>
<dbReference type="Gene3D" id="3.30.70.330">
    <property type="match status" value="1"/>
</dbReference>
<dbReference type="Pfam" id="PF00076">
    <property type="entry name" value="RRM_1"/>
    <property type="match status" value="1"/>
</dbReference>
<comment type="caution">
    <text evidence="11">The sequence shown here is derived from an EMBL/GenBank/DDBJ whole genome shotgun (WGS) entry which is preliminary data.</text>
</comment>
<dbReference type="Pfam" id="PF23182">
    <property type="entry name" value="PABC_AtC3H46"/>
    <property type="match status" value="1"/>
</dbReference>
<evidence type="ECO:0000313" key="12">
    <source>
        <dbReference type="Proteomes" id="UP000091857"/>
    </source>
</evidence>
<protein>
    <recommendedName>
        <fullName evidence="13">C3H1-type domain-containing protein</fullName>
    </recommendedName>
</protein>
<dbReference type="Gramene" id="Manes.06G161900.3.v8.1">
    <property type="protein sequence ID" value="Manes.06G161900.3.v8.1.CDS"/>
    <property type="gene ID" value="Manes.06G161900.v8.1"/>
</dbReference>
<dbReference type="PROSITE" id="PS50103">
    <property type="entry name" value="ZF_C3H1"/>
    <property type="match status" value="1"/>
</dbReference>
<dbReference type="STRING" id="3983.A0A2C9VRG0"/>
<dbReference type="Pfam" id="PF00642">
    <property type="entry name" value="zf-CCCH"/>
    <property type="match status" value="1"/>
</dbReference>
<feature type="domain" description="C3H1-type" evidence="10">
    <location>
        <begin position="232"/>
        <end position="259"/>
    </location>
</feature>
<evidence type="ECO:0000256" key="3">
    <source>
        <dbReference type="ARBA" id="ARBA00022833"/>
    </source>
</evidence>
<dbReference type="PANTHER" id="PTHR24009">
    <property type="entry name" value="RNA-BINDING (RRM/RBD/RNP MOTIFS)"/>
    <property type="match status" value="1"/>
</dbReference>
<dbReference type="EMBL" id="CM004392">
    <property type="protein sequence ID" value="OAY48491.1"/>
    <property type="molecule type" value="Genomic_DNA"/>
</dbReference>
<dbReference type="GO" id="GO:0003677">
    <property type="term" value="F:DNA binding"/>
    <property type="evidence" value="ECO:0007669"/>
    <property type="project" value="UniProtKB-KW"/>
</dbReference>
<evidence type="ECO:0000256" key="4">
    <source>
        <dbReference type="ARBA" id="ARBA00022884"/>
    </source>
</evidence>
<dbReference type="GO" id="GO:0008270">
    <property type="term" value="F:zinc ion binding"/>
    <property type="evidence" value="ECO:0007669"/>
    <property type="project" value="UniProtKB-KW"/>
</dbReference>
<dbReference type="PROSITE" id="PS50102">
    <property type="entry name" value="RRM"/>
    <property type="match status" value="1"/>
</dbReference>
<feature type="domain" description="RRM" evidence="9">
    <location>
        <begin position="360"/>
        <end position="436"/>
    </location>
</feature>
<evidence type="ECO:0008006" key="13">
    <source>
        <dbReference type="Google" id="ProtNLM"/>
    </source>
</evidence>
<evidence type="ECO:0000259" key="9">
    <source>
        <dbReference type="PROSITE" id="PS50102"/>
    </source>
</evidence>
<keyword evidence="3 7" id="KW-0862">Zinc</keyword>
<evidence type="ECO:0000256" key="1">
    <source>
        <dbReference type="ARBA" id="ARBA00022723"/>
    </source>
</evidence>
<name>A0A2C9VRG0_MANES</name>
<dbReference type="OMA" id="PWSINGD"/>
<dbReference type="OrthoDB" id="1897736at2759"/>
<dbReference type="InterPro" id="IPR000571">
    <property type="entry name" value="Znf_CCCH"/>
</dbReference>
<dbReference type="FunFam" id="3.30.70.330:FF:000678">
    <property type="entry name" value="zinc finger CCCH domain-containing protein 53-like isoform X2"/>
    <property type="match status" value="1"/>
</dbReference>
<dbReference type="CDD" id="cd12458">
    <property type="entry name" value="RRM_AtC3H46_like"/>
    <property type="match status" value="1"/>
</dbReference>
<keyword evidence="5" id="KW-0238">DNA-binding</keyword>
<accession>A0A2C9VRG0</accession>
<keyword evidence="2 7" id="KW-0863">Zinc-finger</keyword>
<evidence type="ECO:0000256" key="8">
    <source>
        <dbReference type="SAM" id="MobiDB-lite"/>
    </source>
</evidence>
<dbReference type="GO" id="GO:0003723">
    <property type="term" value="F:RNA binding"/>
    <property type="evidence" value="ECO:0007669"/>
    <property type="project" value="UniProtKB-UniRule"/>
</dbReference>
<dbReference type="PANTHER" id="PTHR24009:SF20">
    <property type="entry name" value="RNA-BINDING (RRM_RBD_RNP MOTIFS) FAMILY PROTEIN"/>
    <property type="match status" value="1"/>
</dbReference>
<evidence type="ECO:0000256" key="5">
    <source>
        <dbReference type="ARBA" id="ARBA00023125"/>
    </source>
</evidence>
<keyword evidence="12" id="KW-1185">Reference proteome</keyword>
<organism evidence="11 12">
    <name type="scientific">Manihot esculenta</name>
    <name type="common">Cassava</name>
    <name type="synonym">Jatropha manihot</name>
    <dbReference type="NCBI Taxonomy" id="3983"/>
    <lineage>
        <taxon>Eukaryota</taxon>
        <taxon>Viridiplantae</taxon>
        <taxon>Streptophyta</taxon>
        <taxon>Embryophyta</taxon>
        <taxon>Tracheophyta</taxon>
        <taxon>Spermatophyta</taxon>
        <taxon>Magnoliopsida</taxon>
        <taxon>eudicotyledons</taxon>
        <taxon>Gunneridae</taxon>
        <taxon>Pentapetalae</taxon>
        <taxon>rosids</taxon>
        <taxon>fabids</taxon>
        <taxon>Malpighiales</taxon>
        <taxon>Euphorbiaceae</taxon>
        <taxon>Crotonoideae</taxon>
        <taxon>Manihoteae</taxon>
        <taxon>Manihot</taxon>
    </lineage>
</organism>
<evidence type="ECO:0000256" key="7">
    <source>
        <dbReference type="PROSITE-ProRule" id="PRU00723"/>
    </source>
</evidence>
<feature type="zinc finger region" description="C3H1-type" evidence="7">
    <location>
        <begin position="232"/>
        <end position="259"/>
    </location>
</feature>
<gene>
    <name evidence="11" type="ORF">MANES_06G161900v8</name>
</gene>
<keyword evidence="1 7" id="KW-0479">Metal-binding</keyword>
<dbReference type="SUPFAM" id="SSF54928">
    <property type="entry name" value="RNA-binding domain, RBD"/>
    <property type="match status" value="1"/>
</dbReference>
<keyword evidence="4 6" id="KW-0694">RNA-binding</keyword>
<dbReference type="InterPro" id="IPR035979">
    <property type="entry name" value="RBD_domain_sf"/>
</dbReference>
<evidence type="ECO:0000313" key="11">
    <source>
        <dbReference type="EMBL" id="OAY48491.1"/>
    </source>
</evidence>
<reference evidence="12" key="1">
    <citation type="journal article" date="2016" name="Nat. Biotechnol.">
        <title>Sequencing wild and cultivated cassava and related species reveals extensive interspecific hybridization and genetic diversity.</title>
        <authorList>
            <person name="Bredeson J.V."/>
            <person name="Lyons J.B."/>
            <person name="Prochnik S.E."/>
            <person name="Wu G.A."/>
            <person name="Ha C.M."/>
            <person name="Edsinger-Gonzales E."/>
            <person name="Grimwood J."/>
            <person name="Schmutz J."/>
            <person name="Rabbi I.Y."/>
            <person name="Egesi C."/>
            <person name="Nauluvula P."/>
            <person name="Lebot V."/>
            <person name="Ndunguru J."/>
            <person name="Mkamilo G."/>
            <person name="Bart R.S."/>
            <person name="Setter T.L."/>
            <person name="Gleadow R.M."/>
            <person name="Kulakow P."/>
            <person name="Ferguson M.E."/>
            <person name="Rounsley S."/>
            <person name="Rokhsar D.S."/>
        </authorList>
    </citation>
    <scope>NUCLEOTIDE SEQUENCE [LARGE SCALE GENOMIC DNA]</scope>
    <source>
        <strain evidence="12">cv. AM560-2</strain>
    </source>
</reference>
<proteinExistence type="predicted"/>
<dbReference type="SMART" id="SM00360">
    <property type="entry name" value="RRM"/>
    <property type="match status" value="1"/>
</dbReference>
<feature type="compositionally biased region" description="Low complexity" evidence="8">
    <location>
        <begin position="69"/>
        <end position="86"/>
    </location>
</feature>
<dbReference type="Proteomes" id="UP000091857">
    <property type="component" value="Chromosome 6"/>
</dbReference>
<evidence type="ECO:0000256" key="2">
    <source>
        <dbReference type="ARBA" id="ARBA00022771"/>
    </source>
</evidence>